<dbReference type="AlphaFoldDB" id="A0A2P2N359"/>
<reference evidence="1" key="1">
    <citation type="submission" date="2018-02" db="EMBL/GenBank/DDBJ databases">
        <title>Rhizophora mucronata_Transcriptome.</title>
        <authorList>
            <person name="Meera S.P."/>
            <person name="Sreeshan A."/>
            <person name="Augustine A."/>
        </authorList>
    </citation>
    <scope>NUCLEOTIDE SEQUENCE</scope>
    <source>
        <tissue evidence="1">Leaf</tissue>
    </source>
</reference>
<sequence>MVRLELFNARLHVGVFICIMQPAYEVPKGAATPNLFGSLRLNSWPP</sequence>
<dbReference type="EMBL" id="GGEC01056414">
    <property type="protein sequence ID" value="MBX36898.1"/>
    <property type="molecule type" value="Transcribed_RNA"/>
</dbReference>
<organism evidence="1">
    <name type="scientific">Rhizophora mucronata</name>
    <name type="common">Asiatic mangrove</name>
    <dbReference type="NCBI Taxonomy" id="61149"/>
    <lineage>
        <taxon>Eukaryota</taxon>
        <taxon>Viridiplantae</taxon>
        <taxon>Streptophyta</taxon>
        <taxon>Embryophyta</taxon>
        <taxon>Tracheophyta</taxon>
        <taxon>Spermatophyta</taxon>
        <taxon>Magnoliopsida</taxon>
        <taxon>eudicotyledons</taxon>
        <taxon>Gunneridae</taxon>
        <taxon>Pentapetalae</taxon>
        <taxon>rosids</taxon>
        <taxon>fabids</taxon>
        <taxon>Malpighiales</taxon>
        <taxon>Rhizophoraceae</taxon>
        <taxon>Rhizophora</taxon>
    </lineage>
</organism>
<accession>A0A2P2N359</accession>
<proteinExistence type="predicted"/>
<protein>
    <submittedName>
        <fullName evidence="1">Uncharacterized protein</fullName>
    </submittedName>
</protein>
<evidence type="ECO:0000313" key="1">
    <source>
        <dbReference type="EMBL" id="MBX36898.1"/>
    </source>
</evidence>
<name>A0A2P2N359_RHIMU</name>